<evidence type="ECO:0000313" key="6">
    <source>
        <dbReference type="Proteomes" id="UP000221024"/>
    </source>
</evidence>
<dbReference type="AlphaFoldDB" id="A0A2H3NU82"/>
<keyword evidence="1" id="KW-0645">Protease</keyword>
<dbReference type="Proteomes" id="UP000221024">
    <property type="component" value="Unassembled WGS sequence"/>
</dbReference>
<dbReference type="OrthoDB" id="9761532at2"/>
<dbReference type="GO" id="GO:0008233">
    <property type="term" value="F:peptidase activity"/>
    <property type="evidence" value="ECO:0007669"/>
    <property type="project" value="UniProtKB-KW"/>
</dbReference>
<dbReference type="RefSeq" id="WP_098061633.1">
    <property type="nucleotide sequence ID" value="NZ_PDEP01000004.1"/>
</dbReference>
<accession>A0A2H3NU82</accession>
<proteinExistence type="predicted"/>
<dbReference type="InterPro" id="IPR002933">
    <property type="entry name" value="Peptidase_M20"/>
</dbReference>
<dbReference type="PANTHER" id="PTHR43270">
    <property type="entry name" value="BETA-ALA-HIS DIPEPTIDASE"/>
    <property type="match status" value="1"/>
</dbReference>
<dbReference type="SUPFAM" id="SSF53187">
    <property type="entry name" value="Zn-dependent exopeptidases"/>
    <property type="match status" value="1"/>
</dbReference>
<dbReference type="EMBL" id="PDEP01000004">
    <property type="protein sequence ID" value="PEN07911.1"/>
    <property type="molecule type" value="Genomic_DNA"/>
</dbReference>
<sequence>MSPTAPLRYAQQHTDAFVGELETLLRIPSVSTDPDHAHDVQQAAQWLAEHFRSLGVDAEVWPTDGHPVVYATHHPHDDAPTILVYGHYDVQPPDPLDEWDHPPFEPTHVNGDLVARGSCDDKGQMFMHVKALESYLKSDTTPPVNLTFLIEGEEEIGSAHLPQVLDTYADRLDADLVLISDTSMLAEGQPTITYGLRGLAYLEVTLQGPNRDLHSGLYGGAVENPINALSQMLADLHDDDHRVTIPGFYDDVRPLTDEERTTIAGLPFDEDHWLDEIGLDTARTENGYSILEAISVRPTLDVNGIWGGYTGEGAKTVLPAAAHAKVSMRLVPNQTPEVIYDAFEQCLRERVPDTMTLTVKRLHGGQPVLVEPDQPIMQAAGAAMDQTFDRETVFVRHGGSIPIVAEFQQRLGLDSVLMGFGLESDAIHSPNEKFGLDRYAKGIETIIHYYPELAKRLA</sequence>
<keyword evidence="2" id="KW-0479">Metal-binding</keyword>
<gene>
    <name evidence="5" type="ORF">CRI93_05555</name>
</gene>
<dbReference type="Gene3D" id="3.30.70.360">
    <property type="match status" value="1"/>
</dbReference>
<reference evidence="5 6" key="1">
    <citation type="submission" date="2017-10" db="EMBL/GenBank/DDBJ databases">
        <title>Draft genome of Longimonas halophila.</title>
        <authorList>
            <person name="Goh K.M."/>
            <person name="Shamsir M.S."/>
            <person name="Lim S.W."/>
        </authorList>
    </citation>
    <scope>NUCLEOTIDE SEQUENCE [LARGE SCALE GENOMIC DNA]</scope>
    <source>
        <strain evidence="5 6">KCTC 42399</strain>
    </source>
</reference>
<dbReference type="PANTHER" id="PTHR43270:SF12">
    <property type="entry name" value="SUCCINYL-DIAMINOPIMELATE DESUCCINYLASE"/>
    <property type="match status" value="1"/>
</dbReference>
<organism evidence="5 6">
    <name type="scientific">Longimonas halophila</name>
    <dbReference type="NCBI Taxonomy" id="1469170"/>
    <lineage>
        <taxon>Bacteria</taxon>
        <taxon>Pseudomonadati</taxon>
        <taxon>Rhodothermota</taxon>
        <taxon>Rhodothermia</taxon>
        <taxon>Rhodothermales</taxon>
        <taxon>Salisaetaceae</taxon>
        <taxon>Longimonas</taxon>
    </lineage>
</organism>
<dbReference type="GO" id="GO:0046872">
    <property type="term" value="F:metal ion binding"/>
    <property type="evidence" value="ECO:0007669"/>
    <property type="project" value="UniProtKB-KW"/>
</dbReference>
<evidence type="ECO:0000256" key="1">
    <source>
        <dbReference type="ARBA" id="ARBA00022670"/>
    </source>
</evidence>
<dbReference type="Pfam" id="PF07687">
    <property type="entry name" value="M20_dimer"/>
    <property type="match status" value="1"/>
</dbReference>
<evidence type="ECO:0000259" key="4">
    <source>
        <dbReference type="Pfam" id="PF07687"/>
    </source>
</evidence>
<dbReference type="InterPro" id="IPR051458">
    <property type="entry name" value="Cyt/Met_Dipeptidase"/>
</dbReference>
<evidence type="ECO:0000256" key="3">
    <source>
        <dbReference type="ARBA" id="ARBA00022801"/>
    </source>
</evidence>
<keyword evidence="6" id="KW-1185">Reference proteome</keyword>
<comment type="caution">
    <text evidence="5">The sequence shown here is derived from an EMBL/GenBank/DDBJ whole genome shotgun (WGS) entry which is preliminary data.</text>
</comment>
<dbReference type="NCBIfam" id="NF005914">
    <property type="entry name" value="PRK07907.1"/>
    <property type="match status" value="1"/>
</dbReference>
<evidence type="ECO:0000313" key="5">
    <source>
        <dbReference type="EMBL" id="PEN07911.1"/>
    </source>
</evidence>
<feature type="domain" description="Peptidase M20 dimerisation" evidence="4">
    <location>
        <begin position="194"/>
        <end position="353"/>
    </location>
</feature>
<dbReference type="Gene3D" id="3.40.630.10">
    <property type="entry name" value="Zn peptidases"/>
    <property type="match status" value="1"/>
</dbReference>
<name>A0A2H3NU82_9BACT</name>
<dbReference type="CDD" id="cd05680">
    <property type="entry name" value="M20_dipept_like"/>
    <property type="match status" value="1"/>
</dbReference>
<dbReference type="GO" id="GO:0006508">
    <property type="term" value="P:proteolysis"/>
    <property type="evidence" value="ECO:0007669"/>
    <property type="project" value="UniProtKB-KW"/>
</dbReference>
<protein>
    <submittedName>
        <fullName evidence="5">Peptidase M20</fullName>
    </submittedName>
</protein>
<keyword evidence="3" id="KW-0378">Hydrolase</keyword>
<dbReference type="InterPro" id="IPR011650">
    <property type="entry name" value="Peptidase_M20_dimer"/>
</dbReference>
<dbReference type="NCBIfam" id="NF006053">
    <property type="entry name" value="PRK08201.1"/>
    <property type="match status" value="1"/>
</dbReference>
<evidence type="ECO:0000256" key="2">
    <source>
        <dbReference type="ARBA" id="ARBA00022723"/>
    </source>
</evidence>
<dbReference type="NCBIfam" id="NF006579">
    <property type="entry name" value="PRK09104.1"/>
    <property type="match status" value="1"/>
</dbReference>
<dbReference type="Pfam" id="PF01546">
    <property type="entry name" value="Peptidase_M20"/>
    <property type="match status" value="1"/>
</dbReference>